<dbReference type="PANTHER" id="PTHR33507:SF3">
    <property type="entry name" value="INNER MEMBRANE PROTEIN YBBJ"/>
    <property type="match status" value="1"/>
</dbReference>
<proteinExistence type="predicted"/>
<sequence length="147" mass="15606">MSFLAGLSPLIVWIALIIIFAVLEALTMGLTTIWFAGAALIALLAAMIGFSVPVQIGVFLISSALLIYFTKPLAKDFLHIGSEKTNVEAVIGMDGPVLKGIERYATGQVKINGQIWTALSEDGEPIEVGARVLVVAVEGVKLIVKRA</sequence>
<accession>A0A1G5S0Q0</accession>
<dbReference type="Pfam" id="PF01957">
    <property type="entry name" value="NfeD"/>
    <property type="match status" value="1"/>
</dbReference>
<dbReference type="RefSeq" id="WP_092590386.1">
    <property type="nucleotide sequence ID" value="NZ_FMWL01000006.1"/>
</dbReference>
<dbReference type="PANTHER" id="PTHR33507">
    <property type="entry name" value="INNER MEMBRANE PROTEIN YBBJ"/>
    <property type="match status" value="1"/>
</dbReference>
<evidence type="ECO:0000259" key="6">
    <source>
        <dbReference type="Pfam" id="PF01957"/>
    </source>
</evidence>
<dbReference type="GO" id="GO:0006508">
    <property type="term" value="P:proteolysis"/>
    <property type="evidence" value="ECO:0007669"/>
    <property type="project" value="UniProtKB-KW"/>
</dbReference>
<dbReference type="OrthoDB" id="5054at2"/>
<dbReference type="Proteomes" id="UP000199208">
    <property type="component" value="Unassembled WGS sequence"/>
</dbReference>
<keyword evidence="3 5" id="KW-1133">Transmembrane helix</keyword>
<evidence type="ECO:0000256" key="5">
    <source>
        <dbReference type="SAM" id="Phobius"/>
    </source>
</evidence>
<gene>
    <name evidence="7" type="ORF">SAMN03080599_01608</name>
</gene>
<feature type="domain" description="NfeD-like C-terminal" evidence="6">
    <location>
        <begin position="87"/>
        <end position="146"/>
    </location>
</feature>
<dbReference type="AlphaFoldDB" id="A0A1G5S0Q0"/>
<evidence type="ECO:0000256" key="4">
    <source>
        <dbReference type="ARBA" id="ARBA00023136"/>
    </source>
</evidence>
<dbReference type="STRING" id="1120920.SAMN03080599_01608"/>
<dbReference type="EMBL" id="FMWL01000006">
    <property type="protein sequence ID" value="SCZ79129.1"/>
    <property type="molecule type" value="Genomic_DNA"/>
</dbReference>
<dbReference type="InterPro" id="IPR002810">
    <property type="entry name" value="NfeD-like_C"/>
</dbReference>
<keyword evidence="7" id="KW-0645">Protease</keyword>
<protein>
    <submittedName>
        <fullName evidence="7">Membrane protein implicated in regulation of membrane protease activity</fullName>
    </submittedName>
</protein>
<evidence type="ECO:0000256" key="3">
    <source>
        <dbReference type="ARBA" id="ARBA00022989"/>
    </source>
</evidence>
<dbReference type="InterPro" id="IPR012340">
    <property type="entry name" value="NA-bd_OB-fold"/>
</dbReference>
<dbReference type="GO" id="GO:0008233">
    <property type="term" value="F:peptidase activity"/>
    <property type="evidence" value="ECO:0007669"/>
    <property type="project" value="UniProtKB-KW"/>
</dbReference>
<reference evidence="7 8" key="1">
    <citation type="submission" date="2016-10" db="EMBL/GenBank/DDBJ databases">
        <authorList>
            <person name="de Groot N.N."/>
        </authorList>
    </citation>
    <scope>NUCLEOTIDE SEQUENCE [LARGE SCALE GENOMIC DNA]</scope>
    <source>
        <strain evidence="7 8">DSM 2784</strain>
    </source>
</reference>
<keyword evidence="4 5" id="KW-0472">Membrane</keyword>
<keyword evidence="2 5" id="KW-0812">Transmembrane</keyword>
<organism evidence="7 8">
    <name type="scientific">Acidaminobacter hydrogenoformans DSM 2784</name>
    <dbReference type="NCBI Taxonomy" id="1120920"/>
    <lineage>
        <taxon>Bacteria</taxon>
        <taxon>Bacillati</taxon>
        <taxon>Bacillota</taxon>
        <taxon>Clostridia</taxon>
        <taxon>Peptostreptococcales</taxon>
        <taxon>Acidaminobacteraceae</taxon>
        <taxon>Acidaminobacter</taxon>
    </lineage>
</organism>
<dbReference type="InterPro" id="IPR052165">
    <property type="entry name" value="Membrane_assoc_protease"/>
</dbReference>
<evidence type="ECO:0000313" key="7">
    <source>
        <dbReference type="EMBL" id="SCZ79129.1"/>
    </source>
</evidence>
<feature type="transmembrane region" description="Helical" evidence="5">
    <location>
        <begin position="6"/>
        <end position="26"/>
    </location>
</feature>
<name>A0A1G5S0Q0_9FIRM</name>
<dbReference type="Gene3D" id="2.40.50.140">
    <property type="entry name" value="Nucleic acid-binding proteins"/>
    <property type="match status" value="1"/>
</dbReference>
<evidence type="ECO:0000256" key="1">
    <source>
        <dbReference type="ARBA" id="ARBA00004141"/>
    </source>
</evidence>
<dbReference type="GO" id="GO:0005886">
    <property type="term" value="C:plasma membrane"/>
    <property type="evidence" value="ECO:0007669"/>
    <property type="project" value="TreeGrafter"/>
</dbReference>
<feature type="transmembrane region" description="Helical" evidence="5">
    <location>
        <begin position="33"/>
        <end position="50"/>
    </location>
</feature>
<evidence type="ECO:0000313" key="8">
    <source>
        <dbReference type="Proteomes" id="UP000199208"/>
    </source>
</evidence>
<evidence type="ECO:0000256" key="2">
    <source>
        <dbReference type="ARBA" id="ARBA00022692"/>
    </source>
</evidence>
<dbReference type="SUPFAM" id="SSF141322">
    <property type="entry name" value="NfeD domain-like"/>
    <property type="match status" value="1"/>
</dbReference>
<comment type="subcellular location">
    <subcellularLocation>
        <location evidence="1">Membrane</location>
        <topology evidence="1">Multi-pass membrane protein</topology>
    </subcellularLocation>
</comment>
<keyword evidence="8" id="KW-1185">Reference proteome</keyword>
<keyword evidence="7" id="KW-0378">Hydrolase</keyword>